<accession>A0A9N8RG17</accession>
<dbReference type="Proteomes" id="UP000746612">
    <property type="component" value="Unassembled WGS sequence"/>
</dbReference>
<evidence type="ECO:0000256" key="1">
    <source>
        <dbReference type="SAM" id="MobiDB-lite"/>
    </source>
</evidence>
<feature type="region of interest" description="Disordered" evidence="1">
    <location>
        <begin position="97"/>
        <end position="116"/>
    </location>
</feature>
<evidence type="ECO:0000259" key="2">
    <source>
        <dbReference type="Pfam" id="PF06985"/>
    </source>
</evidence>
<dbReference type="AlphaFoldDB" id="A0A9N8RG17"/>
<sequence>MSIEQPKSNKGFVALSYMWPSETDSERAQLQKHNKKPGDLRNISMPPLISDAMSLCQKLGETYIWIDRFCIVQDDAASKHGQVSVLRLSLHSTIETHPDYQDLSTGQGVQLSTNLE</sequence>
<protein>
    <recommendedName>
        <fullName evidence="2">Heterokaryon incompatibility domain-containing protein</fullName>
    </recommendedName>
</protein>
<dbReference type="EMBL" id="CAJPIJ010000146">
    <property type="protein sequence ID" value="CAG1989807.1"/>
    <property type="molecule type" value="Genomic_DNA"/>
</dbReference>
<reference evidence="3" key="1">
    <citation type="submission" date="2021-03" db="EMBL/GenBank/DDBJ databases">
        <authorList>
            <person name="Alouane T."/>
            <person name="Langin T."/>
            <person name="Bonhomme L."/>
        </authorList>
    </citation>
    <scope>NUCLEOTIDE SEQUENCE</scope>
    <source>
        <strain evidence="3">MDC_Fg202</strain>
    </source>
</reference>
<name>A0A9N8RG17_GIBZA</name>
<comment type="caution">
    <text evidence="3">The sequence shown here is derived from an EMBL/GenBank/DDBJ whole genome shotgun (WGS) entry which is preliminary data.</text>
</comment>
<dbReference type="InterPro" id="IPR010730">
    <property type="entry name" value="HET"/>
</dbReference>
<dbReference type="Pfam" id="PF06985">
    <property type="entry name" value="HET"/>
    <property type="match status" value="1"/>
</dbReference>
<evidence type="ECO:0000313" key="3">
    <source>
        <dbReference type="EMBL" id="CAG1989807.1"/>
    </source>
</evidence>
<dbReference type="PANTHER" id="PTHR33112:SF16">
    <property type="entry name" value="HETEROKARYON INCOMPATIBILITY DOMAIN-CONTAINING PROTEIN"/>
    <property type="match status" value="1"/>
</dbReference>
<feature type="compositionally biased region" description="Polar residues" evidence="1">
    <location>
        <begin position="102"/>
        <end position="116"/>
    </location>
</feature>
<proteinExistence type="predicted"/>
<organism evidence="3 4">
    <name type="scientific">Gibberella zeae</name>
    <name type="common">Wheat head blight fungus</name>
    <name type="synonym">Fusarium graminearum</name>
    <dbReference type="NCBI Taxonomy" id="5518"/>
    <lineage>
        <taxon>Eukaryota</taxon>
        <taxon>Fungi</taxon>
        <taxon>Dikarya</taxon>
        <taxon>Ascomycota</taxon>
        <taxon>Pezizomycotina</taxon>
        <taxon>Sordariomycetes</taxon>
        <taxon>Hypocreomycetidae</taxon>
        <taxon>Hypocreales</taxon>
        <taxon>Nectriaceae</taxon>
        <taxon>Fusarium</taxon>
    </lineage>
</organism>
<dbReference type="PANTHER" id="PTHR33112">
    <property type="entry name" value="DOMAIN PROTEIN, PUTATIVE-RELATED"/>
    <property type="match status" value="1"/>
</dbReference>
<evidence type="ECO:0000313" key="4">
    <source>
        <dbReference type="Proteomes" id="UP000746612"/>
    </source>
</evidence>
<gene>
    <name evidence="3" type="ORF">MDCFG202_LOCUS307288</name>
</gene>
<feature type="domain" description="Heterokaryon incompatibility" evidence="2">
    <location>
        <begin position="12"/>
        <end position="85"/>
    </location>
</feature>